<comment type="caution">
    <text evidence="1">The sequence shown here is derived from an EMBL/GenBank/DDBJ whole genome shotgun (WGS) entry which is preliminary data.</text>
</comment>
<protein>
    <submittedName>
        <fullName evidence="1">Uncharacterized protein</fullName>
    </submittedName>
</protein>
<accession>A0A9D2M4G3</accession>
<evidence type="ECO:0000313" key="1">
    <source>
        <dbReference type="EMBL" id="HJB41280.1"/>
    </source>
</evidence>
<dbReference type="AlphaFoldDB" id="A0A9D2M4G3"/>
<reference evidence="1" key="2">
    <citation type="submission" date="2021-04" db="EMBL/GenBank/DDBJ databases">
        <authorList>
            <person name="Gilroy R."/>
        </authorList>
    </citation>
    <scope>NUCLEOTIDE SEQUENCE</scope>
    <source>
        <strain evidence="1">ChiBcec8-13705</strain>
    </source>
</reference>
<dbReference type="Proteomes" id="UP000886803">
    <property type="component" value="Unassembled WGS sequence"/>
</dbReference>
<evidence type="ECO:0000313" key="2">
    <source>
        <dbReference type="Proteomes" id="UP000886803"/>
    </source>
</evidence>
<organism evidence="1 2">
    <name type="scientific">Candidatus Gemmiger avicola</name>
    <dbReference type="NCBI Taxonomy" id="2838605"/>
    <lineage>
        <taxon>Bacteria</taxon>
        <taxon>Bacillati</taxon>
        <taxon>Bacillota</taxon>
        <taxon>Clostridia</taxon>
        <taxon>Eubacteriales</taxon>
        <taxon>Gemmiger</taxon>
    </lineage>
</organism>
<dbReference type="EMBL" id="DWYG01000021">
    <property type="protein sequence ID" value="HJB41280.1"/>
    <property type="molecule type" value="Genomic_DNA"/>
</dbReference>
<gene>
    <name evidence="1" type="ORF">H9945_02140</name>
</gene>
<proteinExistence type="predicted"/>
<name>A0A9D2M4G3_9FIRM</name>
<reference evidence="1" key="1">
    <citation type="journal article" date="2021" name="PeerJ">
        <title>Extensive microbial diversity within the chicken gut microbiome revealed by metagenomics and culture.</title>
        <authorList>
            <person name="Gilroy R."/>
            <person name="Ravi A."/>
            <person name="Getino M."/>
            <person name="Pursley I."/>
            <person name="Horton D.L."/>
            <person name="Alikhan N.F."/>
            <person name="Baker D."/>
            <person name="Gharbi K."/>
            <person name="Hall N."/>
            <person name="Watson M."/>
            <person name="Adriaenssens E.M."/>
            <person name="Foster-Nyarko E."/>
            <person name="Jarju S."/>
            <person name="Secka A."/>
            <person name="Antonio M."/>
            <person name="Oren A."/>
            <person name="Chaudhuri R.R."/>
            <person name="La Ragione R."/>
            <person name="Hildebrand F."/>
            <person name="Pallen M.J."/>
        </authorList>
    </citation>
    <scope>NUCLEOTIDE SEQUENCE</scope>
    <source>
        <strain evidence="1">ChiBcec8-13705</strain>
    </source>
</reference>
<sequence>MKVIESRQNRPEVNPTYAAQTRAQIQQLLGLPSADGFTIIQWNPTVVRPAEASYVILKQRIAELGNFFAEASYEDGRFWNLAPHLTQPIEEAEILGWSYPPFDERLTLLGSCAE</sequence>